<feature type="compositionally biased region" description="Polar residues" evidence="7">
    <location>
        <begin position="1217"/>
        <end position="1247"/>
    </location>
</feature>
<dbReference type="SMART" id="SM00409">
    <property type="entry name" value="IG"/>
    <property type="match status" value="4"/>
</dbReference>
<dbReference type="SMART" id="SM00060">
    <property type="entry name" value="FN3"/>
    <property type="match status" value="6"/>
</dbReference>
<evidence type="ECO:0000313" key="11">
    <source>
        <dbReference type="EMBL" id="CAJ0594351.1"/>
    </source>
</evidence>
<feature type="region of interest" description="Disordered" evidence="7">
    <location>
        <begin position="1212"/>
        <end position="1335"/>
    </location>
</feature>
<dbReference type="PRINTS" id="PR00014">
    <property type="entry name" value="FNTYPEIII"/>
</dbReference>
<feature type="compositionally biased region" description="Polar residues" evidence="7">
    <location>
        <begin position="1391"/>
        <end position="1401"/>
    </location>
</feature>
<evidence type="ECO:0000313" key="12">
    <source>
        <dbReference type="Proteomes" id="UP001176961"/>
    </source>
</evidence>
<reference evidence="11" key="1">
    <citation type="submission" date="2023-07" db="EMBL/GenBank/DDBJ databases">
        <authorList>
            <consortium name="CYATHOMIX"/>
        </authorList>
    </citation>
    <scope>NUCLEOTIDE SEQUENCE</scope>
    <source>
        <strain evidence="11">N/A</strain>
    </source>
</reference>
<evidence type="ECO:0000256" key="1">
    <source>
        <dbReference type="ARBA" id="ARBA00004370"/>
    </source>
</evidence>
<keyword evidence="6" id="KW-0393">Immunoglobulin domain</keyword>
<feature type="domain" description="Fibronectin type-III" evidence="10">
    <location>
        <begin position="628"/>
        <end position="723"/>
    </location>
</feature>
<dbReference type="GO" id="GO:0016020">
    <property type="term" value="C:membrane"/>
    <property type="evidence" value="ECO:0007669"/>
    <property type="project" value="UniProtKB-SubCell"/>
</dbReference>
<evidence type="ECO:0000256" key="7">
    <source>
        <dbReference type="SAM" id="MobiDB-lite"/>
    </source>
</evidence>
<dbReference type="FunFam" id="2.60.40.10:FF:000028">
    <property type="entry name" value="Neuronal cell adhesion molecule"/>
    <property type="match status" value="1"/>
</dbReference>
<gene>
    <name evidence="11" type="ORF">CYNAS_LOCUS6334</name>
</gene>
<keyword evidence="8" id="KW-1133">Transmembrane helix</keyword>
<dbReference type="PANTHER" id="PTHR13817:SF173">
    <property type="entry name" value="FRAZZLED"/>
    <property type="match status" value="1"/>
</dbReference>
<evidence type="ECO:0000256" key="4">
    <source>
        <dbReference type="ARBA" id="ARBA00023157"/>
    </source>
</evidence>
<name>A0AA36M154_CYLNA</name>
<feature type="transmembrane region" description="Helical" evidence="8">
    <location>
        <begin position="1062"/>
        <end position="1086"/>
    </location>
</feature>
<dbReference type="FunFam" id="2.60.40.10:FF:000004">
    <property type="entry name" value="DCC isoform 1"/>
    <property type="match status" value="1"/>
</dbReference>
<feature type="domain" description="Fibronectin type-III" evidence="10">
    <location>
        <begin position="531"/>
        <end position="623"/>
    </location>
</feature>
<dbReference type="InterPro" id="IPR013098">
    <property type="entry name" value="Ig_I-set"/>
</dbReference>
<feature type="compositionally biased region" description="Pro residues" evidence="7">
    <location>
        <begin position="1275"/>
        <end position="1289"/>
    </location>
</feature>
<dbReference type="InterPro" id="IPR050964">
    <property type="entry name" value="Striated_Muscle_Regulatory"/>
</dbReference>
<evidence type="ECO:0000256" key="2">
    <source>
        <dbReference type="ARBA" id="ARBA00022737"/>
    </source>
</evidence>
<dbReference type="EMBL" id="CATQJL010000112">
    <property type="protein sequence ID" value="CAJ0594351.1"/>
    <property type="molecule type" value="Genomic_DNA"/>
</dbReference>
<dbReference type="SMART" id="SM00408">
    <property type="entry name" value="IGc2"/>
    <property type="match status" value="4"/>
</dbReference>
<protein>
    <recommendedName>
        <fullName evidence="13">Neogenin</fullName>
    </recommendedName>
</protein>
<dbReference type="Gene3D" id="2.60.40.10">
    <property type="entry name" value="Immunoglobulins"/>
    <property type="match status" value="10"/>
</dbReference>
<dbReference type="PROSITE" id="PS50853">
    <property type="entry name" value="FN3"/>
    <property type="match status" value="6"/>
</dbReference>
<sequence length="1429" mass="156169">MVALQGISIYLYLLFCTSLTIAHKRFHARRAVGLNDRFIGFRFDEQPKTTLVTDNRILLNCQYTVERANINEVRLEWKKDGSPLNVKSSSRMQIFSNGSLSIHDLVPNDTGSYLCVVHVTANDGFTWTYMSRRALIGLPDLPKFEAQPIDRIIARGQPAVFQCITLAKPPPTVIWYHNNKAISSGAEYSILPVSSSLEIPSVQARHEGEYKCVVEGAGKRRTSLSGRLRIDNGMPPQELTFLSSPRVQTAKEGDDVILECLVSSQGSAEVRWLKDTRQIAIDGVRIRRVGISSLMLHNVVGSDSGLYTCRASNTIDSHDRTVAVHVAVEPKLTVRPESKAALETADVEFECSSTGSPSPTVSWFKNGEAIIASHYFVIEPTRLRILGLVKADQGIYQCMADNEAGSDQAAAQLLVDNADSSSVAASSGQPLIASAPLGLRVGSLGSRFVNLEWDPPLMRHGHIMRYHVLYKEEDSDRERMLNSSSTSITVTSLQPDTLYLLRVVAENEAGMGKSSDHIKITTKKEQAVPGRVTNLVARALGPETIEVKWDPPQGGPTPTRYKLFYIRNPPEPDDKETQTVISSTAYTLHGMDKFTEYQIRVEAEGENGSGLSSLPLKVRTLSDVPSSPPRDIVAETLSSTSIRITWNEPDPDGINGEITGYRLKYKTRVRGSKGNTFVLDASEREYTITGLDVNTQYLVRMAVVNHNGTGPYSDWIPVATSLVDKEEALLGAPRELRPQAGPDYIMISWLPPADETILVRGYQIGWGNNVPDVSMERVGPNVLQHKITGLRPSREYVVSLRAFNKQGSGFPIYETVKTLSPSSTLFLNGALPGALSTPLGVRAEALSATSIRVTWIESDPNAFNMMYTVRYSTSADGNQVRYVNVSESWVTIEGLRPDTEYEFSVRSFVAGATPSSWSMAARNKTHASAPSSAPRDLTVLPAASGDPQAVLLNWQPPKYSNGEVEEYLIYHTDRVMQADKDWIIHYVQGDRLSHEIRNLLPKTTYYFKIQARNEKGYGPLSPVQTFAPYGGSRPAGVVVPSTGKGPSLNWNDLLALFTSNPMYIAVVVAFAALILLCIVLVAVCIFKRSAKNKNGYTAGKKTSAQQPGADLWIDHPSGNHIRGGPSDYMVNGIGASVVDMKHLAGPEVVESPPPRYHALQESTYGSVSLRHSRTPARHSVSSYDDELRRLEVEGRRPVVVGRAKPILASVVGYGPSSEESQGTLSRSYHHSQSSLEGQRQRTPQVVYTGSGRHQPIAKIEFGESPYGSTSALDPATPPVPLQAPPPGPPSVVDGYRTLRGSGSSSNQQSQGALRSFTQLAGTPPPPSQGPPQQPIRPMVVAAGGRQLPVGRATAQPRVNVTNIYSPYASCSSDPEIEKKQAHVESADVPDSSANLRPSNSTEELNAQMENLDTMIDDLQALQHEFGVVS</sequence>
<keyword evidence="3 8" id="KW-0472">Membrane</keyword>
<dbReference type="PROSITE" id="PS50835">
    <property type="entry name" value="IG_LIKE"/>
    <property type="match status" value="4"/>
</dbReference>
<dbReference type="SUPFAM" id="SSF48726">
    <property type="entry name" value="Immunoglobulin"/>
    <property type="match status" value="4"/>
</dbReference>
<organism evidence="11 12">
    <name type="scientific">Cylicocyclus nassatus</name>
    <name type="common">Nematode worm</name>
    <dbReference type="NCBI Taxonomy" id="53992"/>
    <lineage>
        <taxon>Eukaryota</taxon>
        <taxon>Metazoa</taxon>
        <taxon>Ecdysozoa</taxon>
        <taxon>Nematoda</taxon>
        <taxon>Chromadorea</taxon>
        <taxon>Rhabditida</taxon>
        <taxon>Rhabditina</taxon>
        <taxon>Rhabditomorpha</taxon>
        <taxon>Strongyloidea</taxon>
        <taxon>Strongylidae</taxon>
        <taxon>Cylicocyclus</taxon>
    </lineage>
</organism>
<dbReference type="InterPro" id="IPR003961">
    <property type="entry name" value="FN3_dom"/>
</dbReference>
<dbReference type="Pfam" id="PF00041">
    <property type="entry name" value="fn3"/>
    <property type="match status" value="6"/>
</dbReference>
<keyword evidence="8" id="KW-0812">Transmembrane</keyword>
<dbReference type="Proteomes" id="UP001176961">
    <property type="component" value="Unassembled WGS sequence"/>
</dbReference>
<dbReference type="CDD" id="cd00096">
    <property type="entry name" value="Ig"/>
    <property type="match status" value="1"/>
</dbReference>
<feature type="compositionally biased region" description="Low complexity" evidence="7">
    <location>
        <begin position="1300"/>
        <end position="1311"/>
    </location>
</feature>
<feature type="domain" description="Ig-like" evidence="9">
    <location>
        <begin position="236"/>
        <end position="323"/>
    </location>
</feature>
<dbReference type="CDD" id="cd00063">
    <property type="entry name" value="FN3"/>
    <property type="match status" value="6"/>
</dbReference>
<dbReference type="Pfam" id="PF07679">
    <property type="entry name" value="I-set"/>
    <property type="match status" value="3"/>
</dbReference>
<accession>A0AA36M154</accession>
<keyword evidence="5" id="KW-0325">Glycoprotein</keyword>
<keyword evidence="2" id="KW-0677">Repeat</keyword>
<feature type="region of interest" description="Disordered" evidence="7">
    <location>
        <begin position="1375"/>
        <end position="1401"/>
    </location>
</feature>
<feature type="compositionally biased region" description="Pro residues" evidence="7">
    <location>
        <begin position="1322"/>
        <end position="1334"/>
    </location>
</feature>
<feature type="domain" description="Fibronectin type-III" evidence="10">
    <location>
        <begin position="933"/>
        <end position="1031"/>
    </location>
</feature>
<evidence type="ECO:0000256" key="8">
    <source>
        <dbReference type="SAM" id="Phobius"/>
    </source>
</evidence>
<feature type="domain" description="Ig-like" evidence="9">
    <location>
        <begin position="142"/>
        <end position="225"/>
    </location>
</feature>
<dbReference type="InterPro" id="IPR003599">
    <property type="entry name" value="Ig_sub"/>
</dbReference>
<proteinExistence type="predicted"/>
<feature type="domain" description="Ig-like" evidence="9">
    <location>
        <begin position="59"/>
        <end position="126"/>
    </location>
</feature>
<evidence type="ECO:0000259" key="9">
    <source>
        <dbReference type="PROSITE" id="PS50835"/>
    </source>
</evidence>
<dbReference type="Pfam" id="PF13927">
    <property type="entry name" value="Ig_3"/>
    <property type="match status" value="1"/>
</dbReference>
<feature type="domain" description="Ig-like" evidence="9">
    <location>
        <begin position="330"/>
        <end position="416"/>
    </location>
</feature>
<evidence type="ECO:0000256" key="3">
    <source>
        <dbReference type="ARBA" id="ARBA00023136"/>
    </source>
</evidence>
<dbReference type="InterPro" id="IPR036116">
    <property type="entry name" value="FN3_sf"/>
</dbReference>
<evidence type="ECO:0000256" key="5">
    <source>
        <dbReference type="ARBA" id="ARBA00023180"/>
    </source>
</evidence>
<comment type="subcellular location">
    <subcellularLocation>
        <location evidence="1">Membrane</location>
    </subcellularLocation>
</comment>
<comment type="caution">
    <text evidence="11">The sequence shown here is derived from an EMBL/GenBank/DDBJ whole genome shotgun (WGS) entry which is preliminary data.</text>
</comment>
<dbReference type="InterPro" id="IPR007110">
    <property type="entry name" value="Ig-like_dom"/>
</dbReference>
<dbReference type="InterPro" id="IPR003598">
    <property type="entry name" value="Ig_sub2"/>
</dbReference>
<evidence type="ECO:0000259" key="10">
    <source>
        <dbReference type="PROSITE" id="PS50853"/>
    </source>
</evidence>
<evidence type="ECO:0008006" key="13">
    <source>
        <dbReference type="Google" id="ProtNLM"/>
    </source>
</evidence>
<feature type="domain" description="Fibronectin type-III" evidence="10">
    <location>
        <begin position="435"/>
        <end position="525"/>
    </location>
</feature>
<evidence type="ECO:0000256" key="6">
    <source>
        <dbReference type="ARBA" id="ARBA00023319"/>
    </source>
</evidence>
<keyword evidence="4" id="KW-1015">Disulfide bond</keyword>
<dbReference type="PANTHER" id="PTHR13817">
    <property type="entry name" value="TITIN"/>
    <property type="match status" value="1"/>
</dbReference>
<dbReference type="InterPro" id="IPR013783">
    <property type="entry name" value="Ig-like_fold"/>
</dbReference>
<dbReference type="SUPFAM" id="SSF49265">
    <property type="entry name" value="Fibronectin type III"/>
    <property type="match status" value="4"/>
</dbReference>
<feature type="domain" description="Fibronectin type-III" evidence="10">
    <location>
        <begin position="837"/>
        <end position="928"/>
    </location>
</feature>
<feature type="domain" description="Fibronectin type-III" evidence="10">
    <location>
        <begin position="732"/>
        <end position="822"/>
    </location>
</feature>
<keyword evidence="12" id="KW-1185">Reference proteome</keyword>
<dbReference type="InterPro" id="IPR036179">
    <property type="entry name" value="Ig-like_dom_sf"/>
</dbReference>
<feature type="compositionally biased region" description="Basic and acidic residues" evidence="7">
    <location>
        <begin position="1375"/>
        <end position="1385"/>
    </location>
</feature>